<evidence type="ECO:0000256" key="1">
    <source>
        <dbReference type="ARBA" id="ARBA00004651"/>
    </source>
</evidence>
<dbReference type="EMBL" id="VLKG01000011">
    <property type="protein sequence ID" value="TWH64221.1"/>
    <property type="molecule type" value="Genomic_DNA"/>
</dbReference>
<feature type="transmembrane region" description="Helical" evidence="6">
    <location>
        <begin position="308"/>
        <end position="328"/>
    </location>
</feature>
<evidence type="ECO:0000313" key="7">
    <source>
        <dbReference type="EMBL" id="TWH64221.1"/>
    </source>
</evidence>
<comment type="subcellular location">
    <subcellularLocation>
        <location evidence="1">Cell membrane</location>
        <topology evidence="1">Multi-pass membrane protein</topology>
    </subcellularLocation>
</comment>
<feature type="transmembrane region" description="Helical" evidence="6">
    <location>
        <begin position="196"/>
        <end position="214"/>
    </location>
</feature>
<dbReference type="PANTHER" id="PTHR10010:SF46">
    <property type="entry name" value="SODIUM-DEPENDENT PHOSPHATE TRANSPORT PROTEIN 2B"/>
    <property type="match status" value="1"/>
</dbReference>
<dbReference type="NCBIfam" id="NF037997">
    <property type="entry name" value="Na_Pi_symport"/>
    <property type="match status" value="1"/>
</dbReference>
<dbReference type="PANTHER" id="PTHR10010">
    <property type="entry name" value="SOLUTE CARRIER FAMILY 34 SODIUM PHOSPHATE , MEMBER 2-RELATED"/>
    <property type="match status" value="1"/>
</dbReference>
<feature type="transmembrane region" description="Helical" evidence="6">
    <location>
        <begin position="157"/>
        <end position="175"/>
    </location>
</feature>
<sequence>MNFVPLIKGLLITLGIGVLGWSFWLSPSWLQLCAGLALFLFGMQCLEEGLHQLAGSRLEALLSKSTDTPFKSLVFGAVGTTLLQSSTLVSLLTIAFISTGLIQLAAGIAIIFGANLGATTGIWLLAAAGQNFSLSPLALPLLVTGVLSSFFSPQLKAAGRILLGIAFIFLGIDQIKTGFSSLDQGLSTPVGAFSGLLGQAVFVGIGTLATLILQSSHASLMLTLTALATGQIELWQGFAIAVGANIGSSLSTAIVGILNGNRSGQRLALAHAVFNLTTSCIVFFLLPFCGPWITGLAGLIGAQENRLIQLALFQTLFNLFGVLLFWPLQQQLARQLVRWLPDKQEPSVLIASLSADCSTDQPVRARYLNEAALASPETAACAVMQELRHLERLSLEVICHALYQPVSQLQASSLDEHLLQRRPDPRELDAEHLYRCYIKGVYADILDFMSHLDTPMNANQRQFWRDSQRVALQLVEAVKDAKHLQKNLGRFLRDEGSRTQVHYLALRRQLLQSLRYIREVSLLDTSDPHWNQQLQHLKEQAEQYDQQFRQHLFVEVRARQLDSLHASSLLNDLGYVSHITQGLYQVLLLSKQRPFDVDGDHSVLGRDDLPNKTS</sequence>
<name>A0A562HZN6_9GAMM</name>
<keyword evidence="4 6" id="KW-1133">Transmembrane helix</keyword>
<feature type="transmembrane region" description="Helical" evidence="6">
    <location>
        <begin position="73"/>
        <end position="98"/>
    </location>
</feature>
<protein>
    <submittedName>
        <fullName evidence="7">Phosphate:Na+ symporter</fullName>
    </submittedName>
</protein>
<accession>A0A562HZN6</accession>
<gene>
    <name evidence="7" type="ORF">LX59_02628</name>
</gene>
<dbReference type="AlphaFoldDB" id="A0A562HZN6"/>
<evidence type="ECO:0000256" key="5">
    <source>
        <dbReference type="ARBA" id="ARBA00023136"/>
    </source>
</evidence>
<feature type="transmembrane region" description="Helical" evidence="6">
    <location>
        <begin position="132"/>
        <end position="151"/>
    </location>
</feature>
<keyword evidence="5 6" id="KW-0472">Membrane</keyword>
<evidence type="ECO:0000256" key="2">
    <source>
        <dbReference type="ARBA" id="ARBA00022475"/>
    </source>
</evidence>
<evidence type="ECO:0000256" key="6">
    <source>
        <dbReference type="SAM" id="Phobius"/>
    </source>
</evidence>
<dbReference type="GO" id="GO:0044341">
    <property type="term" value="P:sodium-dependent phosphate transport"/>
    <property type="evidence" value="ECO:0007669"/>
    <property type="project" value="InterPro"/>
</dbReference>
<organism evidence="7 8">
    <name type="scientific">Azomonas agilis</name>
    <dbReference type="NCBI Taxonomy" id="116849"/>
    <lineage>
        <taxon>Bacteria</taxon>
        <taxon>Pseudomonadati</taxon>
        <taxon>Pseudomonadota</taxon>
        <taxon>Gammaproteobacteria</taxon>
        <taxon>Pseudomonadales</taxon>
        <taxon>Pseudomonadaceae</taxon>
        <taxon>Azomonas</taxon>
    </lineage>
</organism>
<comment type="caution">
    <text evidence="7">The sequence shown here is derived from an EMBL/GenBank/DDBJ whole genome shotgun (WGS) entry which is preliminary data.</text>
</comment>
<keyword evidence="8" id="KW-1185">Reference proteome</keyword>
<dbReference type="RefSeq" id="WP_170234378.1">
    <property type="nucleotide sequence ID" value="NZ_VLKG01000011.1"/>
</dbReference>
<dbReference type="GO" id="GO:0005886">
    <property type="term" value="C:plasma membrane"/>
    <property type="evidence" value="ECO:0007669"/>
    <property type="project" value="UniProtKB-SubCell"/>
</dbReference>
<dbReference type="Proteomes" id="UP000319627">
    <property type="component" value="Unassembled WGS sequence"/>
</dbReference>
<dbReference type="InterPro" id="IPR003841">
    <property type="entry name" value="Na/Pi_transpt"/>
</dbReference>
<keyword evidence="3 6" id="KW-0812">Transmembrane</keyword>
<keyword evidence="2" id="KW-1003">Cell membrane</keyword>
<reference evidence="7 8" key="1">
    <citation type="submission" date="2019-07" db="EMBL/GenBank/DDBJ databases">
        <title>Genomic Encyclopedia of Type Strains, Phase I: the one thousand microbial genomes (KMG-I) project.</title>
        <authorList>
            <person name="Kyrpides N."/>
        </authorList>
    </citation>
    <scope>NUCLEOTIDE SEQUENCE [LARGE SCALE GENOMIC DNA]</scope>
    <source>
        <strain evidence="7 8">DSM 375</strain>
    </source>
</reference>
<evidence type="ECO:0000313" key="8">
    <source>
        <dbReference type="Proteomes" id="UP000319627"/>
    </source>
</evidence>
<evidence type="ECO:0000256" key="3">
    <source>
        <dbReference type="ARBA" id="ARBA00022692"/>
    </source>
</evidence>
<evidence type="ECO:0000256" key="4">
    <source>
        <dbReference type="ARBA" id="ARBA00022989"/>
    </source>
</evidence>
<dbReference type="GO" id="GO:0005436">
    <property type="term" value="F:sodium:phosphate symporter activity"/>
    <property type="evidence" value="ECO:0007669"/>
    <property type="project" value="InterPro"/>
</dbReference>
<feature type="transmembrane region" description="Helical" evidence="6">
    <location>
        <begin position="104"/>
        <end position="125"/>
    </location>
</feature>
<dbReference type="Pfam" id="PF02690">
    <property type="entry name" value="Na_Pi_cotrans"/>
    <property type="match status" value="2"/>
</dbReference>
<feature type="transmembrane region" description="Helical" evidence="6">
    <location>
        <begin position="7"/>
        <end position="23"/>
    </location>
</feature>
<feature type="transmembrane region" description="Helical" evidence="6">
    <location>
        <begin position="234"/>
        <end position="255"/>
    </location>
</feature>
<proteinExistence type="predicted"/>